<dbReference type="PANTHER" id="PTHR19346:SF4">
    <property type="entry name" value="SUGAR PHOSPHATE TRANSPORTER DOMAIN-CONTAINING PROTEIN"/>
    <property type="match status" value="1"/>
</dbReference>
<keyword evidence="1" id="KW-0472">Membrane</keyword>
<feature type="transmembrane region" description="Helical" evidence="1">
    <location>
        <begin position="133"/>
        <end position="150"/>
    </location>
</feature>
<feature type="transmembrane region" description="Helical" evidence="1">
    <location>
        <begin position="199"/>
        <end position="217"/>
    </location>
</feature>
<feature type="transmembrane region" description="Helical" evidence="1">
    <location>
        <begin position="338"/>
        <end position="358"/>
    </location>
</feature>
<dbReference type="Proteomes" id="UP001221142">
    <property type="component" value="Unassembled WGS sequence"/>
</dbReference>
<dbReference type="EMBL" id="JARKIF010000009">
    <property type="protein sequence ID" value="KAJ7630917.1"/>
    <property type="molecule type" value="Genomic_DNA"/>
</dbReference>
<feature type="transmembrane region" description="Helical" evidence="1">
    <location>
        <begin position="162"/>
        <end position="179"/>
    </location>
</feature>
<dbReference type="PANTHER" id="PTHR19346">
    <property type="entry name" value="SUGAR PHOSPHATE TRANSPORTER DOMAIN-CONTAINING PROTEIN"/>
    <property type="match status" value="1"/>
</dbReference>
<evidence type="ECO:0000313" key="3">
    <source>
        <dbReference type="Proteomes" id="UP001221142"/>
    </source>
</evidence>
<protein>
    <recommendedName>
        <fullName evidence="4">EamA domain-containing protein</fullName>
    </recommendedName>
</protein>
<name>A0AAD7BUS5_9AGAR</name>
<gene>
    <name evidence="2" type="ORF">FB45DRAFT_916927</name>
</gene>
<evidence type="ECO:0008006" key="4">
    <source>
        <dbReference type="Google" id="ProtNLM"/>
    </source>
</evidence>
<feature type="transmembrane region" description="Helical" evidence="1">
    <location>
        <begin position="43"/>
        <end position="64"/>
    </location>
</feature>
<keyword evidence="1" id="KW-0812">Transmembrane</keyword>
<feature type="transmembrane region" description="Helical" evidence="1">
    <location>
        <begin position="364"/>
        <end position="385"/>
    </location>
</feature>
<sequence length="398" mass="43554">MDVNPPNLGVWSLGIFATTLFAFVAESQLTQYLQSNLGYRQPFFIFYFVHSSFAIIFPLHLLYLTATKKNYSLSSLYNGLNVALAKHLTPERTQSGGAMPAFPRFQFLRLVFALTIGITYPSVLWFFAISLASVSDVTAIWNANAFFAYLMTFKCKWEPRKFFAVSLATIGVMIVIYGGSSSTNVDGSVEKRNYVKPTAPLVGDLMTLVASVGYAFYQVFYKRHAALPSDPELRAERAYESIPENDDAASISDAMAFDAEDVVYPPPFGLHPNLLTSAIGLCTVSVLWVFIPLLHYLDVEPFVLPSSFAIVSTIAGISLTGVIFNAGFMVLLSLWGPVVTSVANLLTIVLVFISDILFGAGVQAVTLGGVVGCAVIVLAFALLIYDMTDKRRQINAID</sequence>
<evidence type="ECO:0000313" key="2">
    <source>
        <dbReference type="EMBL" id="KAJ7630917.1"/>
    </source>
</evidence>
<dbReference type="InterPro" id="IPR037185">
    <property type="entry name" value="EmrE-like"/>
</dbReference>
<evidence type="ECO:0000256" key="1">
    <source>
        <dbReference type="SAM" id="Phobius"/>
    </source>
</evidence>
<reference evidence="2" key="1">
    <citation type="submission" date="2023-03" db="EMBL/GenBank/DDBJ databases">
        <title>Massive genome expansion in bonnet fungi (Mycena s.s.) driven by repeated elements and novel gene families across ecological guilds.</title>
        <authorList>
            <consortium name="Lawrence Berkeley National Laboratory"/>
            <person name="Harder C.B."/>
            <person name="Miyauchi S."/>
            <person name="Viragh M."/>
            <person name="Kuo A."/>
            <person name="Thoen E."/>
            <person name="Andreopoulos B."/>
            <person name="Lu D."/>
            <person name="Skrede I."/>
            <person name="Drula E."/>
            <person name="Henrissat B."/>
            <person name="Morin E."/>
            <person name="Kohler A."/>
            <person name="Barry K."/>
            <person name="LaButti K."/>
            <person name="Morin E."/>
            <person name="Salamov A."/>
            <person name="Lipzen A."/>
            <person name="Mereny Z."/>
            <person name="Hegedus B."/>
            <person name="Baldrian P."/>
            <person name="Stursova M."/>
            <person name="Weitz H."/>
            <person name="Taylor A."/>
            <person name="Grigoriev I.V."/>
            <person name="Nagy L.G."/>
            <person name="Martin F."/>
            <person name="Kauserud H."/>
        </authorList>
    </citation>
    <scope>NUCLEOTIDE SEQUENCE</scope>
    <source>
        <strain evidence="2">9284</strain>
    </source>
</reference>
<feature type="transmembrane region" description="Helical" evidence="1">
    <location>
        <begin position="274"/>
        <end position="296"/>
    </location>
</feature>
<comment type="caution">
    <text evidence="2">The sequence shown here is derived from an EMBL/GenBank/DDBJ whole genome shotgun (WGS) entry which is preliminary data.</text>
</comment>
<proteinExistence type="predicted"/>
<keyword evidence="1" id="KW-1133">Transmembrane helix</keyword>
<dbReference type="AlphaFoldDB" id="A0AAD7BUS5"/>
<organism evidence="2 3">
    <name type="scientific">Roridomyces roridus</name>
    <dbReference type="NCBI Taxonomy" id="1738132"/>
    <lineage>
        <taxon>Eukaryota</taxon>
        <taxon>Fungi</taxon>
        <taxon>Dikarya</taxon>
        <taxon>Basidiomycota</taxon>
        <taxon>Agaricomycotina</taxon>
        <taxon>Agaricomycetes</taxon>
        <taxon>Agaricomycetidae</taxon>
        <taxon>Agaricales</taxon>
        <taxon>Marasmiineae</taxon>
        <taxon>Mycenaceae</taxon>
        <taxon>Roridomyces</taxon>
    </lineage>
</organism>
<dbReference type="InterPro" id="IPR026505">
    <property type="entry name" value="Solute_c_fam_35_mem_F3/F4"/>
</dbReference>
<feature type="transmembrane region" description="Helical" evidence="1">
    <location>
        <begin position="308"/>
        <end position="331"/>
    </location>
</feature>
<keyword evidence="3" id="KW-1185">Reference proteome</keyword>
<feature type="transmembrane region" description="Helical" evidence="1">
    <location>
        <begin position="107"/>
        <end position="127"/>
    </location>
</feature>
<accession>A0AAD7BUS5</accession>
<dbReference type="SUPFAM" id="SSF103481">
    <property type="entry name" value="Multidrug resistance efflux transporter EmrE"/>
    <property type="match status" value="1"/>
</dbReference>